<organism evidence="9 10">
    <name type="scientific">Kiloniella spongiae</name>
    <dbReference type="NCBI Taxonomy" id="1489064"/>
    <lineage>
        <taxon>Bacteria</taxon>
        <taxon>Pseudomonadati</taxon>
        <taxon>Pseudomonadota</taxon>
        <taxon>Alphaproteobacteria</taxon>
        <taxon>Rhodospirillales</taxon>
        <taxon>Kiloniellaceae</taxon>
        <taxon>Kiloniella</taxon>
    </lineage>
</organism>
<dbReference type="InterPro" id="IPR036249">
    <property type="entry name" value="Thioredoxin-like_sf"/>
</dbReference>
<evidence type="ECO:0000256" key="3">
    <source>
        <dbReference type="ARBA" id="ARBA00022729"/>
    </source>
</evidence>
<dbReference type="PATRIC" id="fig|1489064.4.peg.1301"/>
<dbReference type="Pfam" id="PF13462">
    <property type="entry name" value="Thioredoxin_4"/>
    <property type="match status" value="1"/>
</dbReference>
<accession>A0A0H2MJB0</accession>
<reference evidence="9 10" key="1">
    <citation type="submission" date="2015-03" db="EMBL/GenBank/DDBJ databases">
        <title>Genome Sequence of Kiloniella spongiae MEBiC09566, isolated from a marine sponge.</title>
        <authorList>
            <person name="Shao Z."/>
            <person name="Wang L."/>
            <person name="Li X."/>
        </authorList>
    </citation>
    <scope>NUCLEOTIDE SEQUENCE [LARGE SCALE GENOMIC DNA]</scope>
    <source>
        <strain evidence="9 10">MEBiC09566</strain>
    </source>
</reference>
<feature type="signal peptide" evidence="7">
    <location>
        <begin position="1"/>
        <end position="31"/>
    </location>
</feature>
<evidence type="ECO:0000313" key="10">
    <source>
        <dbReference type="Proteomes" id="UP000035444"/>
    </source>
</evidence>
<dbReference type="OrthoDB" id="8478320at2"/>
<dbReference type="InterPro" id="IPR013766">
    <property type="entry name" value="Thioredoxin_domain"/>
</dbReference>
<evidence type="ECO:0000256" key="6">
    <source>
        <dbReference type="ARBA" id="ARBA00023284"/>
    </source>
</evidence>
<comment type="function">
    <text evidence="1">May be required for disulfide bond formation in some proteins.</text>
</comment>
<dbReference type="GO" id="GO:0016491">
    <property type="term" value="F:oxidoreductase activity"/>
    <property type="evidence" value="ECO:0007669"/>
    <property type="project" value="UniProtKB-KW"/>
</dbReference>
<gene>
    <name evidence="9" type="ORF">WH96_01880</name>
</gene>
<evidence type="ECO:0000256" key="4">
    <source>
        <dbReference type="ARBA" id="ARBA00023002"/>
    </source>
</evidence>
<evidence type="ECO:0000256" key="5">
    <source>
        <dbReference type="ARBA" id="ARBA00023157"/>
    </source>
</evidence>
<dbReference type="InterPro" id="IPR012336">
    <property type="entry name" value="Thioredoxin-like_fold"/>
</dbReference>
<keyword evidence="5" id="KW-1015">Disulfide bond</keyword>
<comment type="similarity">
    <text evidence="2">Belongs to the thioredoxin family. DsbA subfamily.</text>
</comment>
<dbReference type="Proteomes" id="UP000035444">
    <property type="component" value="Unassembled WGS sequence"/>
</dbReference>
<evidence type="ECO:0000313" key="9">
    <source>
        <dbReference type="EMBL" id="KLN62291.1"/>
    </source>
</evidence>
<keyword evidence="10" id="KW-1185">Reference proteome</keyword>
<feature type="chain" id="PRO_5002597317" description="Thioredoxin domain-containing protein" evidence="7">
    <location>
        <begin position="32"/>
        <end position="205"/>
    </location>
</feature>
<name>A0A0H2MJB0_9PROT</name>
<keyword evidence="6" id="KW-0676">Redox-active center</keyword>
<dbReference type="PANTHER" id="PTHR13887">
    <property type="entry name" value="GLUTATHIONE S-TRANSFERASE KAPPA"/>
    <property type="match status" value="1"/>
</dbReference>
<dbReference type="EMBL" id="LAQL01000002">
    <property type="protein sequence ID" value="KLN62291.1"/>
    <property type="molecule type" value="Genomic_DNA"/>
</dbReference>
<dbReference type="STRING" id="1489064.WH96_01880"/>
<dbReference type="PANTHER" id="PTHR13887:SF14">
    <property type="entry name" value="DISULFIDE BOND FORMATION PROTEIN D"/>
    <property type="match status" value="1"/>
</dbReference>
<protein>
    <recommendedName>
        <fullName evidence="8">Thioredoxin domain-containing protein</fullName>
    </recommendedName>
</protein>
<dbReference type="SUPFAM" id="SSF52833">
    <property type="entry name" value="Thioredoxin-like"/>
    <property type="match status" value="1"/>
</dbReference>
<dbReference type="RefSeq" id="WP_047762416.1">
    <property type="nucleotide sequence ID" value="NZ_LAQL01000002.1"/>
</dbReference>
<keyword evidence="4" id="KW-0560">Oxidoreductase</keyword>
<sequence length="205" mass="22683">MNRRLFIRNAAAFAFSFPLAASLTNISSAQAAGEVTENDRILGDKNAPVTIIEYASLTCPHCANFHTDTMPEIKKNWIDTGKARLVFRHMPLDGVALRGAAVAECLEGDRYFSFLELLFQQQKTWAFGGAAKEELQKMALLAGMNKDRFEECFNDEATLRRIVTQAQEGKTSFGINSTPSFVINGEVFPGGRDYDAMNDLLEDAS</sequence>
<evidence type="ECO:0000259" key="8">
    <source>
        <dbReference type="PROSITE" id="PS51352"/>
    </source>
</evidence>
<dbReference type="AlphaFoldDB" id="A0A0H2MJB0"/>
<dbReference type="Gene3D" id="3.40.30.10">
    <property type="entry name" value="Glutaredoxin"/>
    <property type="match status" value="1"/>
</dbReference>
<dbReference type="PROSITE" id="PS51352">
    <property type="entry name" value="THIOREDOXIN_2"/>
    <property type="match status" value="1"/>
</dbReference>
<comment type="caution">
    <text evidence="9">The sequence shown here is derived from an EMBL/GenBank/DDBJ whole genome shotgun (WGS) entry which is preliminary data.</text>
</comment>
<evidence type="ECO:0000256" key="1">
    <source>
        <dbReference type="ARBA" id="ARBA00003565"/>
    </source>
</evidence>
<feature type="domain" description="Thioredoxin" evidence="8">
    <location>
        <begin position="17"/>
        <end position="205"/>
    </location>
</feature>
<evidence type="ECO:0000256" key="7">
    <source>
        <dbReference type="SAM" id="SignalP"/>
    </source>
</evidence>
<evidence type="ECO:0000256" key="2">
    <source>
        <dbReference type="ARBA" id="ARBA00005791"/>
    </source>
</evidence>
<proteinExistence type="inferred from homology"/>
<keyword evidence="3 7" id="KW-0732">Signal</keyword>